<evidence type="ECO:0000313" key="3">
    <source>
        <dbReference type="Proteomes" id="UP001281761"/>
    </source>
</evidence>
<proteinExistence type="predicted"/>
<evidence type="ECO:0000313" key="2">
    <source>
        <dbReference type="EMBL" id="KAK2952167.1"/>
    </source>
</evidence>
<keyword evidence="3" id="KW-1185">Reference proteome</keyword>
<feature type="region of interest" description="Disordered" evidence="1">
    <location>
        <begin position="133"/>
        <end position="152"/>
    </location>
</feature>
<dbReference type="EMBL" id="JARBJD010000107">
    <property type="protein sequence ID" value="KAK2952167.1"/>
    <property type="molecule type" value="Genomic_DNA"/>
</dbReference>
<gene>
    <name evidence="2" type="ORF">BLNAU_12870</name>
</gene>
<name>A0ABQ9XNJ6_9EUKA</name>
<sequence>MCFQHFESVDLTLKGETRTSITKSTLVRLNREQPISSEVSRLRTHQNCLFNIVNSTLSLDALIFDVESLGCTNAKAGHPLSPTLSSPSRCAIVETSCVSFSDSVLRLGQLASPIVVHHTHHVRNQLHKRSCFSDGHARKSEPQSSPRHWFVQ</sequence>
<organism evidence="2 3">
    <name type="scientific">Blattamonas nauphoetae</name>
    <dbReference type="NCBI Taxonomy" id="2049346"/>
    <lineage>
        <taxon>Eukaryota</taxon>
        <taxon>Metamonada</taxon>
        <taxon>Preaxostyla</taxon>
        <taxon>Oxymonadida</taxon>
        <taxon>Blattamonas</taxon>
    </lineage>
</organism>
<dbReference type="Proteomes" id="UP001281761">
    <property type="component" value="Unassembled WGS sequence"/>
</dbReference>
<evidence type="ECO:0000256" key="1">
    <source>
        <dbReference type="SAM" id="MobiDB-lite"/>
    </source>
</evidence>
<comment type="caution">
    <text evidence="2">The sequence shown here is derived from an EMBL/GenBank/DDBJ whole genome shotgun (WGS) entry which is preliminary data.</text>
</comment>
<accession>A0ABQ9XNJ6</accession>
<protein>
    <submittedName>
        <fullName evidence="2">Uncharacterized protein</fullName>
    </submittedName>
</protein>
<reference evidence="2 3" key="1">
    <citation type="journal article" date="2022" name="bioRxiv">
        <title>Genomics of Preaxostyla Flagellates Illuminates Evolutionary Transitions and the Path Towards Mitochondrial Loss.</title>
        <authorList>
            <person name="Novak L.V.F."/>
            <person name="Treitli S.C."/>
            <person name="Pyrih J."/>
            <person name="Halakuc P."/>
            <person name="Pipaliya S.V."/>
            <person name="Vacek V."/>
            <person name="Brzon O."/>
            <person name="Soukal P."/>
            <person name="Eme L."/>
            <person name="Dacks J.B."/>
            <person name="Karnkowska A."/>
            <person name="Elias M."/>
            <person name="Hampl V."/>
        </authorList>
    </citation>
    <scope>NUCLEOTIDE SEQUENCE [LARGE SCALE GENOMIC DNA]</scope>
    <source>
        <strain evidence="2">NAU3</strain>
        <tissue evidence="2">Gut</tissue>
    </source>
</reference>